<organism evidence="1 2">
    <name type="scientific">Novosphingobium lindaniclasticum LE124</name>
    <dbReference type="NCBI Taxonomy" id="1096930"/>
    <lineage>
        <taxon>Bacteria</taxon>
        <taxon>Pseudomonadati</taxon>
        <taxon>Pseudomonadota</taxon>
        <taxon>Alphaproteobacteria</taxon>
        <taxon>Sphingomonadales</taxon>
        <taxon>Sphingomonadaceae</taxon>
        <taxon>Novosphingobium</taxon>
    </lineage>
</organism>
<dbReference type="EMBL" id="ATHL01000113">
    <property type="protein sequence ID" value="EQB10314.1"/>
    <property type="molecule type" value="Genomic_DNA"/>
</dbReference>
<protein>
    <submittedName>
        <fullName evidence="1">Uncharacterized protein</fullName>
    </submittedName>
</protein>
<comment type="caution">
    <text evidence="1">The sequence shown here is derived from an EMBL/GenBank/DDBJ whole genome shotgun (WGS) entry which is preliminary data.</text>
</comment>
<gene>
    <name evidence="1" type="ORF">L284_17400</name>
</gene>
<reference evidence="1 2" key="1">
    <citation type="journal article" date="2013" name="Genome Announc.">
        <title>Genome Sequence of Novosphingobium lindaniclasticum LE124T, Isolated from a Hexachlorocyclohexane Dumpsite.</title>
        <authorList>
            <person name="Saxena A."/>
            <person name="Nayyar N."/>
            <person name="Sangwan N."/>
            <person name="Kumari R."/>
            <person name="Khurana J.P."/>
            <person name="Lal R."/>
        </authorList>
    </citation>
    <scope>NUCLEOTIDE SEQUENCE [LARGE SCALE GENOMIC DNA]</scope>
    <source>
        <strain evidence="1 2">LE124</strain>
    </source>
</reference>
<name>T0IL16_9SPHN</name>
<dbReference type="Proteomes" id="UP000015527">
    <property type="component" value="Unassembled WGS sequence"/>
</dbReference>
<keyword evidence="2" id="KW-1185">Reference proteome</keyword>
<accession>T0IL16</accession>
<evidence type="ECO:0000313" key="1">
    <source>
        <dbReference type="EMBL" id="EQB10314.1"/>
    </source>
</evidence>
<sequence>MMAAIGVSCGAVPFVFAKLMASRIQALSLSSIMAA</sequence>
<proteinExistence type="predicted"/>
<evidence type="ECO:0000313" key="2">
    <source>
        <dbReference type="Proteomes" id="UP000015527"/>
    </source>
</evidence>
<dbReference type="AlphaFoldDB" id="T0IL16"/>